<dbReference type="CDD" id="cd00761">
    <property type="entry name" value="Glyco_tranf_GTA_type"/>
    <property type="match status" value="1"/>
</dbReference>
<dbReference type="Pfam" id="PF00535">
    <property type="entry name" value="Glycos_transf_2"/>
    <property type="match status" value="1"/>
</dbReference>
<evidence type="ECO:0000313" key="2">
    <source>
        <dbReference type="EMBL" id="MBD8022238.1"/>
    </source>
</evidence>
<feature type="domain" description="Glycosyltransferase 2-like" evidence="1">
    <location>
        <begin position="7"/>
        <end position="135"/>
    </location>
</feature>
<reference evidence="2 3" key="1">
    <citation type="submission" date="2020-08" db="EMBL/GenBank/DDBJ databases">
        <title>A Genomic Blueprint of the Chicken Gut Microbiome.</title>
        <authorList>
            <person name="Gilroy R."/>
            <person name="Ravi A."/>
            <person name="Getino M."/>
            <person name="Pursley I."/>
            <person name="Horton D.L."/>
            <person name="Alikhan N.-F."/>
            <person name="Baker D."/>
            <person name="Gharbi K."/>
            <person name="Hall N."/>
            <person name="Watson M."/>
            <person name="Adriaenssens E.M."/>
            <person name="Foster-Nyarko E."/>
            <person name="Jarju S."/>
            <person name="Secka A."/>
            <person name="Antonio M."/>
            <person name="Oren A."/>
            <person name="Chaudhuri R."/>
            <person name="La Ragione R.M."/>
            <person name="Hildebrand F."/>
            <person name="Pallen M.J."/>
        </authorList>
    </citation>
    <scope>NUCLEOTIDE SEQUENCE [LARGE SCALE GENOMIC DNA]</scope>
    <source>
        <strain evidence="2 3">Sa1CUA4</strain>
    </source>
</reference>
<comment type="caution">
    <text evidence="2">The sequence shown here is derived from an EMBL/GenBank/DDBJ whole genome shotgun (WGS) entry which is preliminary data.</text>
</comment>
<evidence type="ECO:0000259" key="1">
    <source>
        <dbReference type="Pfam" id="PF00535"/>
    </source>
</evidence>
<keyword evidence="3" id="KW-1185">Reference proteome</keyword>
<name>A0ABR8WYU5_9MICO</name>
<protein>
    <submittedName>
        <fullName evidence="2">Glycosyltransferase</fullName>
    </submittedName>
</protein>
<accession>A0ABR8WYU5</accession>
<proteinExistence type="predicted"/>
<dbReference type="InterPro" id="IPR029044">
    <property type="entry name" value="Nucleotide-diphossugar_trans"/>
</dbReference>
<dbReference type="Gene3D" id="3.90.550.10">
    <property type="entry name" value="Spore Coat Polysaccharide Biosynthesis Protein SpsA, Chain A"/>
    <property type="match status" value="1"/>
</dbReference>
<dbReference type="EMBL" id="JACSPM010000001">
    <property type="protein sequence ID" value="MBD8022238.1"/>
    <property type="molecule type" value="Genomic_DNA"/>
</dbReference>
<gene>
    <name evidence="2" type="ORF">H9622_01370</name>
</gene>
<sequence>MTRDVDVVVAVHDPSRPVERAVRSALSAGSPGATGVIVVAHNTSLDPIVDRLGPLAAHPDVTVLALADGIRSPAGPFNAGLDAARARYTSVLGSDDEIAPGAITSWLRTAERTGADAVITRLRIAGGAAVPTPPTRPLRRSLLDPVADRVSYRSAPLGLVSRATFGELRFAQGLAVGEDVPYVTRLWFSGARVAYDRRGPAYLIHTDSADRTTVAPRSIADELAYVPAVLDDPWFDTLSGAARSAIAVKFLRIHVFGAVANRADAAYWTTGERLALRDTTRRIVAAGGGIERVLSRRDRDVLDAVLDERVDAATLVSAGMLRRSHAHPRSLLPRQLRHALHREAPLRMAAASALQLI</sequence>
<dbReference type="SUPFAM" id="SSF53448">
    <property type="entry name" value="Nucleotide-diphospho-sugar transferases"/>
    <property type="match status" value="1"/>
</dbReference>
<dbReference type="RefSeq" id="WP_191763531.1">
    <property type="nucleotide sequence ID" value="NZ_JACSPM010000001.1"/>
</dbReference>
<dbReference type="Proteomes" id="UP000602532">
    <property type="component" value="Unassembled WGS sequence"/>
</dbReference>
<dbReference type="InterPro" id="IPR001173">
    <property type="entry name" value="Glyco_trans_2-like"/>
</dbReference>
<organism evidence="2 3">
    <name type="scientific">Microbacterium gallinarum</name>
    <dbReference type="NCBI Taxonomy" id="2762209"/>
    <lineage>
        <taxon>Bacteria</taxon>
        <taxon>Bacillati</taxon>
        <taxon>Actinomycetota</taxon>
        <taxon>Actinomycetes</taxon>
        <taxon>Micrococcales</taxon>
        <taxon>Microbacteriaceae</taxon>
        <taxon>Microbacterium</taxon>
    </lineage>
</organism>
<evidence type="ECO:0000313" key="3">
    <source>
        <dbReference type="Proteomes" id="UP000602532"/>
    </source>
</evidence>